<keyword evidence="3" id="KW-0964">Secreted</keyword>
<organism evidence="10 11">
    <name type="scientific">Mytilus edulis</name>
    <name type="common">Blue mussel</name>
    <dbReference type="NCBI Taxonomy" id="6550"/>
    <lineage>
        <taxon>Eukaryota</taxon>
        <taxon>Metazoa</taxon>
        <taxon>Spiralia</taxon>
        <taxon>Lophotrochozoa</taxon>
        <taxon>Mollusca</taxon>
        <taxon>Bivalvia</taxon>
        <taxon>Autobranchia</taxon>
        <taxon>Pteriomorphia</taxon>
        <taxon>Mytilida</taxon>
        <taxon>Mytiloidea</taxon>
        <taxon>Mytilidae</taxon>
        <taxon>Mytilinae</taxon>
        <taxon>Mytilus</taxon>
    </lineage>
</organism>
<keyword evidence="7" id="KW-0325">Glycoprotein</keyword>
<dbReference type="GO" id="GO:0005125">
    <property type="term" value="F:cytokine activity"/>
    <property type="evidence" value="ECO:0007669"/>
    <property type="project" value="TreeGrafter"/>
</dbReference>
<accession>A0A8S3QGE1</accession>
<name>A0A8S3QGE1_MYTED</name>
<evidence type="ECO:0000256" key="6">
    <source>
        <dbReference type="ARBA" id="ARBA00023157"/>
    </source>
</evidence>
<dbReference type="PANTHER" id="PTHR11848:SF263">
    <property type="entry name" value="PROTEIN DECAPENTAPLEGIC"/>
    <property type="match status" value="1"/>
</dbReference>
<dbReference type="EMBL" id="CAJPWZ010000470">
    <property type="protein sequence ID" value="CAG2194144.1"/>
    <property type="molecule type" value="Genomic_DNA"/>
</dbReference>
<dbReference type="InterPro" id="IPR015615">
    <property type="entry name" value="TGF-beta-rel"/>
</dbReference>
<evidence type="ECO:0000256" key="4">
    <source>
        <dbReference type="ARBA" id="ARBA00022729"/>
    </source>
</evidence>
<evidence type="ECO:0000256" key="3">
    <source>
        <dbReference type="ARBA" id="ARBA00022525"/>
    </source>
</evidence>
<dbReference type="SUPFAM" id="SSF57501">
    <property type="entry name" value="Cystine-knot cytokines"/>
    <property type="match status" value="1"/>
</dbReference>
<keyword evidence="6" id="KW-1015">Disulfide bond</keyword>
<comment type="subcellular location">
    <subcellularLocation>
        <location evidence="1">Secreted</location>
    </subcellularLocation>
</comment>
<evidence type="ECO:0000313" key="10">
    <source>
        <dbReference type="EMBL" id="CAG2194144.1"/>
    </source>
</evidence>
<keyword evidence="11" id="KW-1185">Reference proteome</keyword>
<evidence type="ECO:0000313" key="11">
    <source>
        <dbReference type="Proteomes" id="UP000683360"/>
    </source>
</evidence>
<keyword evidence="5 8" id="KW-0339">Growth factor</keyword>
<evidence type="ECO:0000256" key="5">
    <source>
        <dbReference type="ARBA" id="ARBA00023030"/>
    </source>
</evidence>
<reference evidence="10" key="1">
    <citation type="submission" date="2021-03" db="EMBL/GenBank/DDBJ databases">
        <authorList>
            <person name="Bekaert M."/>
        </authorList>
    </citation>
    <scope>NUCLEOTIDE SEQUENCE</scope>
</reference>
<evidence type="ECO:0000256" key="2">
    <source>
        <dbReference type="ARBA" id="ARBA00006656"/>
    </source>
</evidence>
<dbReference type="GO" id="GO:0005615">
    <property type="term" value="C:extracellular space"/>
    <property type="evidence" value="ECO:0007669"/>
    <property type="project" value="TreeGrafter"/>
</dbReference>
<dbReference type="Pfam" id="PF00019">
    <property type="entry name" value="TGF_beta"/>
    <property type="match status" value="1"/>
</dbReference>
<dbReference type="AlphaFoldDB" id="A0A8S3QGE1"/>
<dbReference type="Gene3D" id="2.10.90.10">
    <property type="entry name" value="Cystine-knot cytokines"/>
    <property type="match status" value="1"/>
</dbReference>
<evidence type="ECO:0000256" key="8">
    <source>
        <dbReference type="RuleBase" id="RU000354"/>
    </source>
</evidence>
<dbReference type="InterPro" id="IPR029034">
    <property type="entry name" value="Cystine-knot_cytokine"/>
</dbReference>
<feature type="domain" description="TGF-beta family profile" evidence="9">
    <location>
        <begin position="221"/>
        <end position="351"/>
    </location>
</feature>
<evidence type="ECO:0000256" key="1">
    <source>
        <dbReference type="ARBA" id="ARBA00004613"/>
    </source>
</evidence>
<sequence length="351" mass="39957">MRGYSRTSLEKAEANDRKALLNPVIKDTKKMTRISLVLSYTTASPNLRQIIDTTWPVIAVSAFGNEAQSLLEIKNDSANDSSDNSQLKERFLTPYVLNVFERMDNLDSSDNAQPSGKVRILIPEEVLHGNTTAAHLVISNHLPRTTVQIYYRNIRIEADYTSLGFIADVTEFIGGTSETINLKVFTDNLPNVQIDPILAVFENFSPSQVSHLERSRKTHKRRKRSEGHPLDNYSSTLNYTSFSNICGLRPWIVNFKDLGWDTWLWQPHSYEANVCSGICPTPFEDGYYNASQHAIIKNYFHFNSNFEITSIPRACCTPIEYDDISVIYLSKNRILVMKLLPMMRATRCGCR</sequence>
<comment type="caution">
    <text evidence="10">The sequence shown here is derived from an EMBL/GenBank/DDBJ whole genome shotgun (WGS) entry which is preliminary data.</text>
</comment>
<dbReference type="PROSITE" id="PS51362">
    <property type="entry name" value="TGF_BETA_2"/>
    <property type="match status" value="1"/>
</dbReference>
<dbReference type="GO" id="GO:0008083">
    <property type="term" value="F:growth factor activity"/>
    <property type="evidence" value="ECO:0007669"/>
    <property type="project" value="UniProtKB-KW"/>
</dbReference>
<dbReference type="CDD" id="cd13756">
    <property type="entry name" value="TGF_beta_BMPs_GDFs"/>
    <property type="match status" value="1"/>
</dbReference>
<protein>
    <submittedName>
        <fullName evidence="10">BMP2</fullName>
    </submittedName>
</protein>
<keyword evidence="4" id="KW-0732">Signal</keyword>
<dbReference type="InterPro" id="IPR001839">
    <property type="entry name" value="TGF-b_C"/>
</dbReference>
<proteinExistence type="inferred from homology"/>
<comment type="similarity">
    <text evidence="2 8">Belongs to the TGF-beta family.</text>
</comment>
<dbReference type="PANTHER" id="PTHR11848">
    <property type="entry name" value="TGF-BETA FAMILY"/>
    <property type="match status" value="1"/>
</dbReference>
<dbReference type="Proteomes" id="UP000683360">
    <property type="component" value="Unassembled WGS sequence"/>
</dbReference>
<dbReference type="OrthoDB" id="6135292at2759"/>
<dbReference type="InterPro" id="IPR017948">
    <property type="entry name" value="TGFb_CS"/>
</dbReference>
<dbReference type="SMART" id="SM00204">
    <property type="entry name" value="TGFB"/>
    <property type="match status" value="1"/>
</dbReference>
<dbReference type="PROSITE" id="PS00250">
    <property type="entry name" value="TGF_BETA_1"/>
    <property type="match status" value="1"/>
</dbReference>
<gene>
    <name evidence="10" type="ORF">MEDL_9139</name>
</gene>
<evidence type="ECO:0000259" key="9">
    <source>
        <dbReference type="PROSITE" id="PS51362"/>
    </source>
</evidence>
<evidence type="ECO:0000256" key="7">
    <source>
        <dbReference type="ARBA" id="ARBA00023180"/>
    </source>
</evidence>